<keyword evidence="1" id="KW-1133">Transmembrane helix</keyword>
<reference evidence="2" key="2">
    <citation type="submission" date="2021-01" db="EMBL/GenBank/DDBJ databases">
        <authorList>
            <person name="Kang M."/>
        </authorList>
    </citation>
    <scope>NUCLEOTIDE SEQUENCE</scope>
    <source>
        <strain evidence="2">KACC 17527</strain>
    </source>
</reference>
<name>A0A934TVU7_9BURK</name>
<dbReference type="AlphaFoldDB" id="A0A934TVU7"/>
<proteinExistence type="predicted"/>
<organism evidence="2 3">
    <name type="scientific">Ramlibacter ginsenosidimutans</name>
    <dbReference type="NCBI Taxonomy" id="502333"/>
    <lineage>
        <taxon>Bacteria</taxon>
        <taxon>Pseudomonadati</taxon>
        <taxon>Pseudomonadota</taxon>
        <taxon>Betaproteobacteria</taxon>
        <taxon>Burkholderiales</taxon>
        <taxon>Comamonadaceae</taxon>
        <taxon>Ramlibacter</taxon>
    </lineage>
</organism>
<dbReference type="EMBL" id="JAEPWM010000010">
    <property type="protein sequence ID" value="MBK6008487.1"/>
    <property type="molecule type" value="Genomic_DNA"/>
</dbReference>
<gene>
    <name evidence="2" type="ORF">JJB11_20485</name>
</gene>
<reference evidence="2" key="1">
    <citation type="journal article" date="2012" name="J. Microbiol. Biotechnol.">
        <title>Ramlibacter ginsenosidimutans sp. nov., with ginsenoside-converting activity.</title>
        <authorList>
            <person name="Wang L."/>
            <person name="An D.S."/>
            <person name="Kim S.G."/>
            <person name="Jin F.X."/>
            <person name="Kim S.C."/>
            <person name="Lee S.T."/>
            <person name="Im W.T."/>
        </authorList>
    </citation>
    <scope>NUCLEOTIDE SEQUENCE</scope>
    <source>
        <strain evidence="2">KACC 17527</strain>
    </source>
</reference>
<keyword evidence="1" id="KW-0812">Transmembrane</keyword>
<evidence type="ECO:0000313" key="2">
    <source>
        <dbReference type="EMBL" id="MBK6008487.1"/>
    </source>
</evidence>
<keyword evidence="3" id="KW-1185">Reference proteome</keyword>
<comment type="caution">
    <text evidence="2">The sequence shown here is derived from an EMBL/GenBank/DDBJ whole genome shotgun (WGS) entry which is preliminary data.</text>
</comment>
<evidence type="ECO:0000256" key="1">
    <source>
        <dbReference type="SAM" id="Phobius"/>
    </source>
</evidence>
<evidence type="ECO:0008006" key="4">
    <source>
        <dbReference type="Google" id="ProtNLM"/>
    </source>
</evidence>
<protein>
    <recommendedName>
        <fullName evidence="4">Type 4 fimbrial biogenesis protein PilX N-terminal domain-containing protein</fullName>
    </recommendedName>
</protein>
<dbReference type="Proteomes" id="UP000630528">
    <property type="component" value="Unassembled WGS sequence"/>
</dbReference>
<evidence type="ECO:0000313" key="3">
    <source>
        <dbReference type="Proteomes" id="UP000630528"/>
    </source>
</evidence>
<keyword evidence="1" id="KW-0472">Membrane</keyword>
<dbReference type="RefSeq" id="WP_201175883.1">
    <property type="nucleotide sequence ID" value="NZ_JAEPWM010000010.1"/>
</dbReference>
<accession>A0A934TVU7</accession>
<sequence length="204" mass="21786">MLKRHFSPARLVRAATQRGMVLLVALIVLVALMIAGVAMIRSVDTATLVSGNIAFEQAATYAADKGIEQALSMLIDKQSAGALDTNDPSNGYYASLRSTDNPSGSQTWQAFWDANYNANNSVVLPTDQFANTVSYVVHRECANAKPPGSGGFCVASPKVTKSSGNAQEAGEVELQAASQIYYRITVRVSGPRRTESYVQAHVAL</sequence>
<feature type="transmembrane region" description="Helical" evidence="1">
    <location>
        <begin position="21"/>
        <end position="40"/>
    </location>
</feature>